<dbReference type="AlphaFoldDB" id="A0A9P5ZIF3"/>
<dbReference type="Proteomes" id="UP000807025">
    <property type="component" value="Unassembled WGS sequence"/>
</dbReference>
<gene>
    <name evidence="1" type="ORF">BDN71DRAFT_1457483</name>
</gene>
<sequence>MHELPPEISSAIVAELDVAEPDDRKGLHSLLLVSKQMNPFALRAIYKHISFIKGLRDDALGVLRSLSRYAARNPGLQFTATFSFVLARGYGYVHPPYDEIRVLLGCIISFLINARRVTIRLRSGPINGRIVRSLASCAHLTHLELQQCSMSSDDLRQFLSSHPTLEWLYIYSRAMLHVQSIKRRDPLVIIPPRLLSLSITANDMAFFENPLTSLINLNLTDTESMDPTSEASIVRHILPFASITSCRLSTFYLINILPIVTSLPHLEYLWVDRIWFEEESSEYNVLSTTKLKYLRCYVSSESGRDWERKIFDSFKMLVVVDVTSRAFQQTTRMCQGSYECPVSYRSGAWTSWWEDAKHAVEQASRPAASFASVHG</sequence>
<dbReference type="EMBL" id="MU154717">
    <property type="protein sequence ID" value="KAF9488344.1"/>
    <property type="molecule type" value="Genomic_DNA"/>
</dbReference>
<dbReference type="Gene3D" id="3.80.10.10">
    <property type="entry name" value="Ribonuclease Inhibitor"/>
    <property type="match status" value="1"/>
</dbReference>
<accession>A0A9P5ZIF3</accession>
<keyword evidence="2" id="KW-1185">Reference proteome</keyword>
<protein>
    <recommendedName>
        <fullName evidence="3">F-box domain-containing protein</fullName>
    </recommendedName>
</protein>
<dbReference type="OrthoDB" id="10477758at2759"/>
<reference evidence="1" key="1">
    <citation type="submission" date="2020-11" db="EMBL/GenBank/DDBJ databases">
        <authorList>
            <consortium name="DOE Joint Genome Institute"/>
            <person name="Ahrendt S."/>
            <person name="Riley R."/>
            <person name="Andreopoulos W."/>
            <person name="Labutti K."/>
            <person name="Pangilinan J."/>
            <person name="Ruiz-Duenas F.J."/>
            <person name="Barrasa J.M."/>
            <person name="Sanchez-Garcia M."/>
            <person name="Camarero S."/>
            <person name="Miyauchi S."/>
            <person name="Serrano A."/>
            <person name="Linde D."/>
            <person name="Babiker R."/>
            <person name="Drula E."/>
            <person name="Ayuso-Fernandez I."/>
            <person name="Pacheco R."/>
            <person name="Padilla G."/>
            <person name="Ferreira P."/>
            <person name="Barriuso J."/>
            <person name="Kellner H."/>
            <person name="Castanera R."/>
            <person name="Alfaro M."/>
            <person name="Ramirez L."/>
            <person name="Pisabarro A.G."/>
            <person name="Kuo A."/>
            <person name="Tritt A."/>
            <person name="Lipzen A."/>
            <person name="He G."/>
            <person name="Yan M."/>
            <person name="Ng V."/>
            <person name="Cullen D."/>
            <person name="Martin F."/>
            <person name="Rosso M.-N."/>
            <person name="Henrissat B."/>
            <person name="Hibbett D."/>
            <person name="Martinez A.T."/>
            <person name="Grigoriev I.V."/>
        </authorList>
    </citation>
    <scope>NUCLEOTIDE SEQUENCE</scope>
    <source>
        <strain evidence="1">ATCC 90797</strain>
    </source>
</reference>
<dbReference type="SUPFAM" id="SSF52047">
    <property type="entry name" value="RNI-like"/>
    <property type="match status" value="1"/>
</dbReference>
<organism evidence="1 2">
    <name type="scientific">Pleurotus eryngii</name>
    <name type="common">Boletus of the steppes</name>
    <dbReference type="NCBI Taxonomy" id="5323"/>
    <lineage>
        <taxon>Eukaryota</taxon>
        <taxon>Fungi</taxon>
        <taxon>Dikarya</taxon>
        <taxon>Basidiomycota</taxon>
        <taxon>Agaricomycotina</taxon>
        <taxon>Agaricomycetes</taxon>
        <taxon>Agaricomycetidae</taxon>
        <taxon>Agaricales</taxon>
        <taxon>Pleurotineae</taxon>
        <taxon>Pleurotaceae</taxon>
        <taxon>Pleurotus</taxon>
    </lineage>
</organism>
<proteinExistence type="predicted"/>
<name>A0A9P5ZIF3_PLEER</name>
<evidence type="ECO:0000313" key="2">
    <source>
        <dbReference type="Proteomes" id="UP000807025"/>
    </source>
</evidence>
<evidence type="ECO:0000313" key="1">
    <source>
        <dbReference type="EMBL" id="KAF9488344.1"/>
    </source>
</evidence>
<dbReference type="InterPro" id="IPR032675">
    <property type="entry name" value="LRR_dom_sf"/>
</dbReference>
<comment type="caution">
    <text evidence="1">The sequence shown here is derived from an EMBL/GenBank/DDBJ whole genome shotgun (WGS) entry which is preliminary data.</text>
</comment>
<evidence type="ECO:0008006" key="3">
    <source>
        <dbReference type="Google" id="ProtNLM"/>
    </source>
</evidence>